<dbReference type="EMBL" id="LFJN01000022">
    <property type="protein sequence ID" value="KPI37703.1"/>
    <property type="molecule type" value="Genomic_DNA"/>
</dbReference>
<sequence>MFSDVLIIGAGPCGLAVAARLRESTPSALFTDEEHARYWKRFNRKDTLEAERKSKGRRKSTGSDQTEGHDNDDDHGTGGDLKITVLDSASDQWLGAWSRRLAQFDIPHLRSPLFFHPDPRDKDGLLAYAYDQGRHHELIEIEHVTRKEYSKHSRKKEHQRSRKPKVERHLRVDGRDQIDYFTPSTSLFRDYCWNVVDRYSYAIPILVIATGATSAPSIPPDHNLSISSGAAADSVCHCFDRSALNMMETISRKAADGRPAKVVVVGGGLTSAQLAHLLIQGGVSHVWLIMRSKYKLKHFDVDLEWVSKVRNQRMAEFWSADSDNERATMLRDAKNGGSITPAFDKILQRHVKRGRLTLLPCTRITRGTWDDGWNLVTEPEVEVGLPKIDYVFFATGVKPDFATISFLRDLQREHGMELMGGLPIINDDMMWNDELPCFFAGALAALRLGPGAANLAGARQGAERIAWKIEQLLGSCGSNRRAAVRGSLRGEPSDGEGSASMPESVTSEEVDLDSYNNQFEALTFDDL</sequence>
<feature type="region of interest" description="Disordered" evidence="1">
    <location>
        <begin position="147"/>
        <end position="167"/>
    </location>
</feature>
<dbReference type="GO" id="GO:0016491">
    <property type="term" value="F:oxidoreductase activity"/>
    <property type="evidence" value="ECO:0007669"/>
    <property type="project" value="InterPro"/>
</dbReference>
<organism evidence="3 4">
    <name type="scientific">Cyphellophora attinorum</name>
    <dbReference type="NCBI Taxonomy" id="1664694"/>
    <lineage>
        <taxon>Eukaryota</taxon>
        <taxon>Fungi</taxon>
        <taxon>Dikarya</taxon>
        <taxon>Ascomycota</taxon>
        <taxon>Pezizomycotina</taxon>
        <taxon>Eurotiomycetes</taxon>
        <taxon>Chaetothyriomycetidae</taxon>
        <taxon>Chaetothyriales</taxon>
        <taxon>Cyphellophoraceae</taxon>
        <taxon>Cyphellophora</taxon>
    </lineage>
</organism>
<evidence type="ECO:0000313" key="3">
    <source>
        <dbReference type="EMBL" id="KPI37703.1"/>
    </source>
</evidence>
<feature type="compositionally biased region" description="Basic residues" evidence="1">
    <location>
        <begin position="152"/>
        <end position="166"/>
    </location>
</feature>
<feature type="compositionally biased region" description="Basic and acidic residues" evidence="1">
    <location>
        <begin position="66"/>
        <end position="77"/>
    </location>
</feature>
<feature type="domain" description="FAD/NAD(P)-binding" evidence="2">
    <location>
        <begin position="4"/>
        <end position="417"/>
    </location>
</feature>
<feature type="region of interest" description="Disordered" evidence="1">
    <location>
        <begin position="49"/>
        <end position="79"/>
    </location>
</feature>
<evidence type="ECO:0000256" key="1">
    <source>
        <dbReference type="SAM" id="MobiDB-lite"/>
    </source>
</evidence>
<dbReference type="VEuPathDB" id="FungiDB:AB675_227"/>
<protein>
    <recommendedName>
        <fullName evidence="2">FAD/NAD(P)-binding domain-containing protein</fullName>
    </recommendedName>
</protein>
<reference evidence="3 4" key="1">
    <citation type="submission" date="2015-06" db="EMBL/GenBank/DDBJ databases">
        <title>Draft genome of the ant-associated black yeast Phialophora attae CBS 131958.</title>
        <authorList>
            <person name="Moreno L.F."/>
            <person name="Stielow B.J."/>
            <person name="de Hoog S."/>
            <person name="Vicente V.A."/>
            <person name="Weiss V.A."/>
            <person name="de Vries M."/>
            <person name="Cruz L.M."/>
            <person name="Souza E.M."/>
        </authorList>
    </citation>
    <scope>NUCLEOTIDE SEQUENCE [LARGE SCALE GENOMIC DNA]</scope>
    <source>
        <strain evidence="3 4">CBS 131958</strain>
    </source>
</reference>
<evidence type="ECO:0000259" key="2">
    <source>
        <dbReference type="Pfam" id="PF07992"/>
    </source>
</evidence>
<dbReference type="Gene3D" id="3.50.50.60">
    <property type="entry name" value="FAD/NAD(P)-binding domain"/>
    <property type="match status" value="1"/>
</dbReference>
<proteinExistence type="predicted"/>
<dbReference type="AlphaFoldDB" id="A0A0N1HQE2"/>
<dbReference type="Proteomes" id="UP000038010">
    <property type="component" value="Unassembled WGS sequence"/>
</dbReference>
<feature type="region of interest" description="Disordered" evidence="1">
    <location>
        <begin position="484"/>
        <end position="512"/>
    </location>
</feature>
<dbReference type="GeneID" id="28734106"/>
<gene>
    <name evidence="3" type="ORF">AB675_227</name>
</gene>
<accession>A0A0N1HQE2</accession>
<dbReference type="OrthoDB" id="76038at2759"/>
<dbReference type="InterPro" id="IPR023753">
    <property type="entry name" value="FAD/NAD-binding_dom"/>
</dbReference>
<dbReference type="InterPro" id="IPR036188">
    <property type="entry name" value="FAD/NAD-bd_sf"/>
</dbReference>
<evidence type="ECO:0000313" key="4">
    <source>
        <dbReference type="Proteomes" id="UP000038010"/>
    </source>
</evidence>
<dbReference type="Pfam" id="PF07992">
    <property type="entry name" value="Pyr_redox_2"/>
    <property type="match status" value="1"/>
</dbReference>
<dbReference type="PANTHER" id="PTHR38663">
    <property type="match status" value="1"/>
</dbReference>
<name>A0A0N1HQE2_9EURO</name>
<dbReference type="PANTHER" id="PTHR38663:SF1">
    <property type="entry name" value="L-ORNITHINE N(5)-MONOOXYGENASE"/>
    <property type="match status" value="1"/>
</dbReference>
<comment type="caution">
    <text evidence="3">The sequence shown here is derived from an EMBL/GenBank/DDBJ whole genome shotgun (WGS) entry which is preliminary data.</text>
</comment>
<dbReference type="SUPFAM" id="SSF51905">
    <property type="entry name" value="FAD/NAD(P)-binding domain"/>
    <property type="match status" value="1"/>
</dbReference>
<dbReference type="RefSeq" id="XP_017997666.1">
    <property type="nucleotide sequence ID" value="XM_018142237.1"/>
</dbReference>
<keyword evidence="4" id="KW-1185">Reference proteome</keyword>